<evidence type="ECO:0000313" key="6">
    <source>
        <dbReference type="Proteomes" id="UP001589867"/>
    </source>
</evidence>
<proteinExistence type="predicted"/>
<dbReference type="Gene3D" id="3.40.1410.10">
    <property type="entry name" value="Chorismate lyase-like"/>
    <property type="match status" value="1"/>
</dbReference>
<sequence length="253" mass="28591">MPPAAIVREEVGVLAGGADRAGEARARLLDLIDSLPTGERIPAERELAARWSVARMTLRKAIDRLVLDGLLERRQRQGTYTCRPRVPRHLTIASFTEELTRRGVRPASRTLDLRRVRATVRMARQLRLPVGDPVTRFVRLRLGDGEPLAVENIMVPSRLFPDLTEKDLEGSWYALMAERYGVEVISGTAQVEPALPDRRTAELLRVPPAQPCFRIRALMWDRRGRAVEYGESVYRGDYYTLTVELLPDGGRRA</sequence>
<evidence type="ECO:0000256" key="3">
    <source>
        <dbReference type="ARBA" id="ARBA00023163"/>
    </source>
</evidence>
<dbReference type="SMART" id="SM00866">
    <property type="entry name" value="UTRA"/>
    <property type="match status" value="1"/>
</dbReference>
<reference evidence="5 6" key="1">
    <citation type="submission" date="2024-09" db="EMBL/GenBank/DDBJ databases">
        <authorList>
            <person name="Sun Q."/>
            <person name="Mori K."/>
        </authorList>
    </citation>
    <scope>NUCLEOTIDE SEQUENCE [LARGE SCALE GENOMIC DNA]</scope>
    <source>
        <strain evidence="5 6">TBRC 3947</strain>
    </source>
</reference>
<dbReference type="InterPro" id="IPR000524">
    <property type="entry name" value="Tscrpt_reg_HTH_GntR"/>
</dbReference>
<dbReference type="PANTHER" id="PTHR44846:SF1">
    <property type="entry name" value="MANNOSYL-D-GLYCERATE TRANSPORT_METABOLISM SYSTEM REPRESSOR MNGR-RELATED"/>
    <property type="match status" value="1"/>
</dbReference>
<dbReference type="Gene3D" id="1.10.10.10">
    <property type="entry name" value="Winged helix-like DNA-binding domain superfamily/Winged helix DNA-binding domain"/>
    <property type="match status" value="1"/>
</dbReference>
<comment type="caution">
    <text evidence="5">The sequence shown here is derived from an EMBL/GenBank/DDBJ whole genome shotgun (WGS) entry which is preliminary data.</text>
</comment>
<dbReference type="Proteomes" id="UP001589867">
    <property type="component" value="Unassembled WGS sequence"/>
</dbReference>
<dbReference type="InterPro" id="IPR036390">
    <property type="entry name" value="WH_DNA-bd_sf"/>
</dbReference>
<evidence type="ECO:0000259" key="4">
    <source>
        <dbReference type="PROSITE" id="PS50949"/>
    </source>
</evidence>
<dbReference type="RefSeq" id="WP_377247355.1">
    <property type="nucleotide sequence ID" value="NZ_JBHLUH010000009.1"/>
</dbReference>
<dbReference type="CDD" id="cd07377">
    <property type="entry name" value="WHTH_GntR"/>
    <property type="match status" value="1"/>
</dbReference>
<accession>A0ABV6LYE1</accession>
<keyword evidence="3" id="KW-0804">Transcription</keyword>
<keyword evidence="6" id="KW-1185">Reference proteome</keyword>
<dbReference type="SMART" id="SM00345">
    <property type="entry name" value="HTH_GNTR"/>
    <property type="match status" value="1"/>
</dbReference>
<dbReference type="Pfam" id="PF00392">
    <property type="entry name" value="GntR"/>
    <property type="match status" value="1"/>
</dbReference>
<dbReference type="SUPFAM" id="SSF64288">
    <property type="entry name" value="Chorismate lyase-like"/>
    <property type="match status" value="1"/>
</dbReference>
<evidence type="ECO:0000256" key="1">
    <source>
        <dbReference type="ARBA" id="ARBA00023015"/>
    </source>
</evidence>
<dbReference type="PANTHER" id="PTHR44846">
    <property type="entry name" value="MANNOSYL-D-GLYCERATE TRANSPORT/METABOLISM SYSTEM REPRESSOR MNGR-RELATED"/>
    <property type="match status" value="1"/>
</dbReference>
<organism evidence="5 6">
    <name type="scientific">Phytohabitans kaempferiae</name>
    <dbReference type="NCBI Taxonomy" id="1620943"/>
    <lineage>
        <taxon>Bacteria</taxon>
        <taxon>Bacillati</taxon>
        <taxon>Actinomycetota</taxon>
        <taxon>Actinomycetes</taxon>
        <taxon>Micromonosporales</taxon>
        <taxon>Micromonosporaceae</taxon>
    </lineage>
</organism>
<dbReference type="Pfam" id="PF07702">
    <property type="entry name" value="UTRA"/>
    <property type="match status" value="1"/>
</dbReference>
<keyword evidence="1" id="KW-0805">Transcription regulation</keyword>
<feature type="domain" description="HTH gntR-type" evidence="4">
    <location>
        <begin position="16"/>
        <end position="84"/>
    </location>
</feature>
<dbReference type="InterPro" id="IPR028978">
    <property type="entry name" value="Chorismate_lyase_/UTRA_dom_sf"/>
</dbReference>
<protein>
    <submittedName>
        <fullName evidence="5">GntR family transcriptional regulator</fullName>
    </submittedName>
</protein>
<dbReference type="SUPFAM" id="SSF46785">
    <property type="entry name" value="Winged helix' DNA-binding domain"/>
    <property type="match status" value="1"/>
</dbReference>
<dbReference type="InterPro" id="IPR050679">
    <property type="entry name" value="Bact_HTH_transcr_reg"/>
</dbReference>
<dbReference type="PROSITE" id="PS50949">
    <property type="entry name" value="HTH_GNTR"/>
    <property type="match status" value="1"/>
</dbReference>
<keyword evidence="2" id="KW-0238">DNA-binding</keyword>
<gene>
    <name evidence="5" type="ORF">ACFFIA_07195</name>
</gene>
<evidence type="ECO:0000313" key="5">
    <source>
        <dbReference type="EMBL" id="MFC0527441.1"/>
    </source>
</evidence>
<dbReference type="InterPro" id="IPR036388">
    <property type="entry name" value="WH-like_DNA-bd_sf"/>
</dbReference>
<name>A0ABV6LYE1_9ACTN</name>
<evidence type="ECO:0000256" key="2">
    <source>
        <dbReference type="ARBA" id="ARBA00023125"/>
    </source>
</evidence>
<dbReference type="PRINTS" id="PR00035">
    <property type="entry name" value="HTHGNTR"/>
</dbReference>
<dbReference type="InterPro" id="IPR011663">
    <property type="entry name" value="UTRA"/>
</dbReference>
<dbReference type="EMBL" id="JBHLUH010000009">
    <property type="protein sequence ID" value="MFC0527441.1"/>
    <property type="molecule type" value="Genomic_DNA"/>
</dbReference>